<dbReference type="SUPFAM" id="SSF82784">
    <property type="entry name" value="OsmC-like"/>
    <property type="match status" value="1"/>
</dbReference>
<dbReference type="RefSeq" id="WP_323577314.1">
    <property type="nucleotide sequence ID" value="NZ_JAYGJQ010000002.1"/>
</dbReference>
<dbReference type="PANTHER" id="PTHR39624:SF2">
    <property type="entry name" value="OSMC-LIKE PROTEIN"/>
    <property type="match status" value="1"/>
</dbReference>
<dbReference type="Pfam" id="PF02566">
    <property type="entry name" value="OsmC"/>
    <property type="match status" value="1"/>
</dbReference>
<comment type="caution">
    <text evidence="1">The sequence shown here is derived from an EMBL/GenBank/DDBJ whole genome shotgun (WGS) entry which is preliminary data.</text>
</comment>
<organism evidence="1 2">
    <name type="scientific">Bacteriovorax antarcticus</name>
    <dbReference type="NCBI Taxonomy" id="3088717"/>
    <lineage>
        <taxon>Bacteria</taxon>
        <taxon>Pseudomonadati</taxon>
        <taxon>Bdellovibrionota</taxon>
        <taxon>Bacteriovoracia</taxon>
        <taxon>Bacteriovoracales</taxon>
        <taxon>Bacteriovoracaceae</taxon>
        <taxon>Bacteriovorax</taxon>
    </lineage>
</organism>
<dbReference type="InterPro" id="IPR015946">
    <property type="entry name" value="KH_dom-like_a/b"/>
</dbReference>
<dbReference type="Proteomes" id="UP001302274">
    <property type="component" value="Unassembled WGS sequence"/>
</dbReference>
<reference evidence="1 2" key="1">
    <citation type="submission" date="2023-11" db="EMBL/GenBank/DDBJ databases">
        <title>A Novel Polar Bacteriovorax (B. antarcticus) Isolated from the Biocrust in Antarctica.</title>
        <authorList>
            <person name="Mun W."/>
            <person name="Choi S.Y."/>
            <person name="Mitchell R.J."/>
        </authorList>
    </citation>
    <scope>NUCLEOTIDE SEQUENCE [LARGE SCALE GENOMIC DNA]</scope>
    <source>
        <strain evidence="1 2">PP10</strain>
    </source>
</reference>
<sequence length="126" mass="13791">MITATRNGTLGAISSVRDHQILSGTTKESGGDDEGMSPHELLEAALASCTIITVQMYANRKTWPLESTDVVVTTDSEGATSHLTREITFKGNLDEEQKTRLLEIANKCPIHKLLTSHIEIETILKN</sequence>
<gene>
    <name evidence="1" type="ORF">SHI21_14045</name>
</gene>
<dbReference type="InterPro" id="IPR003718">
    <property type="entry name" value="OsmC/Ohr_fam"/>
</dbReference>
<dbReference type="EMBL" id="JAYGJQ010000002">
    <property type="protein sequence ID" value="MEA9357343.1"/>
    <property type="molecule type" value="Genomic_DNA"/>
</dbReference>
<evidence type="ECO:0000313" key="2">
    <source>
        <dbReference type="Proteomes" id="UP001302274"/>
    </source>
</evidence>
<accession>A0ABU5VW94</accession>
<keyword evidence="2" id="KW-1185">Reference proteome</keyword>
<dbReference type="PANTHER" id="PTHR39624">
    <property type="entry name" value="PROTEIN INVOLVED IN RIMO-MEDIATED BETA-METHYLTHIOLATION OF RIBOSOMAL PROTEIN S12 YCAO"/>
    <property type="match status" value="1"/>
</dbReference>
<protein>
    <submittedName>
        <fullName evidence="1">OsmC family protein</fullName>
    </submittedName>
</protein>
<proteinExistence type="predicted"/>
<name>A0ABU5VW94_9BACT</name>
<dbReference type="Gene3D" id="3.30.300.20">
    <property type="match status" value="1"/>
</dbReference>
<dbReference type="InterPro" id="IPR036102">
    <property type="entry name" value="OsmC/Ohrsf"/>
</dbReference>
<evidence type="ECO:0000313" key="1">
    <source>
        <dbReference type="EMBL" id="MEA9357343.1"/>
    </source>
</evidence>